<feature type="active site" description="Charge relay system" evidence="5 6">
    <location>
        <position position="88"/>
    </location>
</feature>
<dbReference type="EMBL" id="CP020991">
    <property type="protein sequence ID" value="AUO18418.1"/>
    <property type="molecule type" value="Genomic_DNA"/>
</dbReference>
<dbReference type="PRINTS" id="PR00723">
    <property type="entry name" value="SUBTILISIN"/>
</dbReference>
<gene>
    <name evidence="10" type="ORF">B9O19_00234</name>
</gene>
<protein>
    <submittedName>
        <fullName evidence="10">Peptidase S8 and S53 subtilisin kexin sedolisin</fullName>
    </submittedName>
</protein>
<dbReference type="InterPro" id="IPR041365">
    <property type="entry name" value="CspB_prodomain"/>
</dbReference>
<dbReference type="RefSeq" id="WP_102364719.1">
    <property type="nucleotide sequence ID" value="NZ_CP020991.1"/>
</dbReference>
<dbReference type="GO" id="GO:0004252">
    <property type="term" value="F:serine-type endopeptidase activity"/>
    <property type="evidence" value="ECO:0007669"/>
    <property type="project" value="UniProtKB-UniRule"/>
</dbReference>
<dbReference type="InterPro" id="IPR022398">
    <property type="entry name" value="Peptidase_S8_His-AS"/>
</dbReference>
<evidence type="ECO:0000313" key="11">
    <source>
        <dbReference type="Proteomes" id="UP000235589"/>
    </source>
</evidence>
<dbReference type="InterPro" id="IPR023828">
    <property type="entry name" value="Peptidase_S8_Ser-AS"/>
</dbReference>
<evidence type="ECO:0000313" key="10">
    <source>
        <dbReference type="EMBL" id="AUO18418.1"/>
    </source>
</evidence>
<keyword evidence="11" id="KW-1185">Reference proteome</keyword>
<accession>A0A2K9P1H6</accession>
<evidence type="ECO:0000256" key="2">
    <source>
        <dbReference type="ARBA" id="ARBA00022670"/>
    </source>
</evidence>
<dbReference type="PROSITE" id="PS00137">
    <property type="entry name" value="SUBTILASE_HIS"/>
    <property type="match status" value="1"/>
</dbReference>
<organism evidence="10 11">
    <name type="scientific">Monoglobus pectinilyticus</name>
    <dbReference type="NCBI Taxonomy" id="1981510"/>
    <lineage>
        <taxon>Bacteria</taxon>
        <taxon>Bacillati</taxon>
        <taxon>Bacillota</taxon>
        <taxon>Clostridia</taxon>
        <taxon>Monoglobales</taxon>
        <taxon>Monoglobaceae</taxon>
        <taxon>Monoglobus</taxon>
    </lineage>
</organism>
<feature type="domain" description="Peptidase S8/S53" evidence="8">
    <location>
        <begin position="381"/>
        <end position="490"/>
    </location>
</feature>
<dbReference type="PANTHER" id="PTHR43806">
    <property type="entry name" value="PEPTIDASE S8"/>
    <property type="match status" value="1"/>
</dbReference>
<dbReference type="GeneID" id="98061663"/>
<dbReference type="InterPro" id="IPR000209">
    <property type="entry name" value="Peptidase_S8/S53_dom"/>
</dbReference>
<dbReference type="InterPro" id="IPR050131">
    <property type="entry name" value="Peptidase_S8_subtilisin-like"/>
</dbReference>
<evidence type="ECO:0000259" key="8">
    <source>
        <dbReference type="Pfam" id="PF00082"/>
    </source>
</evidence>
<dbReference type="PANTHER" id="PTHR43806:SF11">
    <property type="entry name" value="CEREVISIN-RELATED"/>
    <property type="match status" value="1"/>
</dbReference>
<feature type="active site" description="Charge relay system" evidence="5 6">
    <location>
        <position position="449"/>
    </location>
</feature>
<dbReference type="Pfam" id="PF00082">
    <property type="entry name" value="Peptidase_S8"/>
    <property type="match status" value="2"/>
</dbReference>
<dbReference type="SUPFAM" id="SSF52743">
    <property type="entry name" value="Subtilisin-like"/>
    <property type="match status" value="1"/>
</dbReference>
<dbReference type="CDD" id="cd07478">
    <property type="entry name" value="Peptidases_S8_CspA-like"/>
    <property type="match status" value="1"/>
</dbReference>
<evidence type="ECO:0000256" key="4">
    <source>
        <dbReference type="ARBA" id="ARBA00022825"/>
    </source>
</evidence>
<proteinExistence type="inferred from homology"/>
<feature type="active site" description="Charge relay system" evidence="5 6">
    <location>
        <position position="147"/>
    </location>
</feature>
<dbReference type="InterPro" id="IPR036852">
    <property type="entry name" value="Peptidase_S8/S53_dom_sf"/>
</dbReference>
<keyword evidence="3 6" id="KW-0378">Hydrolase</keyword>
<keyword evidence="4 6" id="KW-0720">Serine protease</keyword>
<dbReference type="Proteomes" id="UP000235589">
    <property type="component" value="Chromosome"/>
</dbReference>
<dbReference type="InterPro" id="IPR034045">
    <property type="entry name" value="Pep_S8_CspA-like"/>
</dbReference>
<dbReference type="AlphaFoldDB" id="A0A2K9P1H6"/>
<dbReference type="GO" id="GO:0006508">
    <property type="term" value="P:proteolysis"/>
    <property type="evidence" value="ECO:0007669"/>
    <property type="project" value="UniProtKB-KW"/>
</dbReference>
<dbReference type="InterPro" id="IPR017310">
    <property type="entry name" value="Pept_S8A_subtilisin_clostridia"/>
</dbReference>
<sequence>MEYIIKYNGNLDSIRDKIEILSVGYAIIDIEPSQIKYLRELKEIEYWEPTKKLFLSTKLGLNSTCISPVQNQTSYHLTGSRVIIGIIDSGIDSSHSEFMNTAETTRILSVWDMTTEGVPPNGFYKGTEYTFSDINADKFVCKDFIGHGTAVAGIAAGISGAAPEASIIAVKLGSSETRTTDIMRGIKYIIDKAINYNMPCVINLSYGTNNGSHRGQSLFETYIDDISRLWKTVIVCASGNEGYSGHHFKGNIKENNPLNLNFNVSSNKNNVYLSLWKNFSDIVNFELVNPSGMSTGIITPLVRDISLNLHNVKISFSFGEPNHYSAAQEIYVNLGAASDLMDGIWTLICYGEKIVDGNFDVWLPTIDEVSERTSFLESTPDMTMTLPATAVTPISVGGYRPETDTVCTFSGRGGTMHEIGLPQLDLTAPAENIYTAKSGGGFDTYTGTSMAAPFVSGAAALMMEWGIVKGNDPFLYGQRVKAFLCKNAVRNTYLTYPNPLWGYGKLSLCDTIDDLELYKRRI</sequence>
<evidence type="ECO:0000256" key="7">
    <source>
        <dbReference type="RuleBase" id="RU003355"/>
    </source>
</evidence>
<dbReference type="PROSITE" id="PS00136">
    <property type="entry name" value="SUBTILASE_ASP"/>
    <property type="match status" value="1"/>
</dbReference>
<evidence type="ECO:0000259" key="9">
    <source>
        <dbReference type="Pfam" id="PF18425"/>
    </source>
</evidence>
<comment type="similarity">
    <text evidence="1 6 7">Belongs to the peptidase S8 family.</text>
</comment>
<feature type="domain" description="Csp protease B prodomain" evidence="9">
    <location>
        <begin position="2"/>
        <end position="48"/>
    </location>
</feature>
<dbReference type="Pfam" id="PF18425">
    <property type="entry name" value="CspB_prodomain"/>
    <property type="match status" value="1"/>
</dbReference>
<dbReference type="InterPro" id="IPR023827">
    <property type="entry name" value="Peptidase_S8_Asp-AS"/>
</dbReference>
<dbReference type="PROSITE" id="PS51892">
    <property type="entry name" value="SUBTILASE"/>
    <property type="match status" value="1"/>
</dbReference>
<dbReference type="PIRSF" id="PIRSF037894">
    <property type="entry name" value="Subtilisin_rel_CspABC"/>
    <property type="match status" value="1"/>
</dbReference>
<keyword evidence="2 6" id="KW-0645">Protease</keyword>
<dbReference type="KEGG" id="mpec:B9O19_00234"/>
<evidence type="ECO:0000256" key="6">
    <source>
        <dbReference type="PROSITE-ProRule" id="PRU01240"/>
    </source>
</evidence>
<reference evidence="10 11" key="1">
    <citation type="submission" date="2017-04" db="EMBL/GenBank/DDBJ databases">
        <title>Monoglobus pectinilyticus 14 draft genome.</title>
        <authorList>
            <person name="Kim C."/>
            <person name="Rosendale D.I."/>
            <person name="Kelly W.J."/>
            <person name="Tannock G.W."/>
            <person name="Patchett M.L."/>
            <person name="Jordens J.Z."/>
        </authorList>
    </citation>
    <scope>NUCLEOTIDE SEQUENCE [LARGE SCALE GENOMIC DNA]</scope>
    <source>
        <strain evidence="10 11">14</strain>
    </source>
</reference>
<evidence type="ECO:0000256" key="3">
    <source>
        <dbReference type="ARBA" id="ARBA00022801"/>
    </source>
</evidence>
<dbReference type="Gene3D" id="2.60.120.1290">
    <property type="match status" value="1"/>
</dbReference>
<dbReference type="PROSITE" id="PS00138">
    <property type="entry name" value="SUBTILASE_SER"/>
    <property type="match status" value="1"/>
</dbReference>
<dbReference type="InterPro" id="IPR015500">
    <property type="entry name" value="Peptidase_S8_subtilisin-rel"/>
</dbReference>
<feature type="domain" description="Peptidase S8/S53" evidence="8">
    <location>
        <begin position="79"/>
        <end position="248"/>
    </location>
</feature>
<dbReference type="OrthoDB" id="9762689at2"/>
<dbReference type="Gene3D" id="3.30.70.2980">
    <property type="match status" value="1"/>
</dbReference>
<evidence type="ECO:0000256" key="5">
    <source>
        <dbReference type="PIRSR" id="PIRSR615500-1"/>
    </source>
</evidence>
<evidence type="ECO:0000256" key="1">
    <source>
        <dbReference type="ARBA" id="ARBA00011073"/>
    </source>
</evidence>
<dbReference type="Gene3D" id="3.40.50.200">
    <property type="entry name" value="Peptidase S8/S53 domain"/>
    <property type="match status" value="1"/>
</dbReference>
<name>A0A2K9P1H6_9FIRM</name>